<evidence type="ECO:0000256" key="6">
    <source>
        <dbReference type="ARBA" id="ARBA00023136"/>
    </source>
</evidence>
<keyword evidence="7 9" id="KW-0675">Receptor</keyword>
<feature type="transmembrane region" description="Helical" evidence="10">
    <location>
        <begin position="196"/>
        <end position="218"/>
    </location>
</feature>
<feature type="transmembrane region" description="Helical" evidence="10">
    <location>
        <begin position="253"/>
        <end position="273"/>
    </location>
</feature>
<accession>A0A3B3TYM7</accession>
<keyword evidence="3 9" id="KW-0812">Transmembrane</keyword>
<evidence type="ECO:0000256" key="5">
    <source>
        <dbReference type="ARBA" id="ARBA00023040"/>
    </source>
</evidence>
<dbReference type="PANTHER" id="PTHR24249:SF381">
    <property type="entry name" value="TRACE AMINE ASSOCIATED RECEPTOR 19P-RELATED"/>
    <property type="match status" value="1"/>
</dbReference>
<evidence type="ECO:0000256" key="3">
    <source>
        <dbReference type="ARBA" id="ARBA00022692"/>
    </source>
</evidence>
<keyword evidence="2" id="KW-1003">Cell membrane</keyword>
<dbReference type="PRINTS" id="PR00237">
    <property type="entry name" value="GPCRRHODOPSN"/>
</dbReference>
<organism evidence="12 13">
    <name type="scientific">Poecilia latipinna</name>
    <name type="common">sailfin molly</name>
    <dbReference type="NCBI Taxonomy" id="48699"/>
    <lineage>
        <taxon>Eukaryota</taxon>
        <taxon>Metazoa</taxon>
        <taxon>Chordata</taxon>
        <taxon>Craniata</taxon>
        <taxon>Vertebrata</taxon>
        <taxon>Euteleostomi</taxon>
        <taxon>Actinopterygii</taxon>
        <taxon>Neopterygii</taxon>
        <taxon>Teleostei</taxon>
        <taxon>Neoteleostei</taxon>
        <taxon>Acanthomorphata</taxon>
        <taxon>Ovalentaria</taxon>
        <taxon>Atherinomorphae</taxon>
        <taxon>Cyprinodontiformes</taxon>
        <taxon>Poeciliidae</taxon>
        <taxon>Poeciliinae</taxon>
        <taxon>Poecilia</taxon>
    </lineage>
</organism>
<dbReference type="AlphaFoldDB" id="A0A3B3TYM7"/>
<keyword evidence="6 10" id="KW-0472">Membrane</keyword>
<evidence type="ECO:0000313" key="13">
    <source>
        <dbReference type="Proteomes" id="UP000261500"/>
    </source>
</evidence>
<keyword evidence="13" id="KW-1185">Reference proteome</keyword>
<name>A0A3B3TYM7_9TELE</name>
<evidence type="ECO:0000259" key="11">
    <source>
        <dbReference type="PROSITE" id="PS50262"/>
    </source>
</evidence>
<proteinExistence type="inferred from homology"/>
<dbReference type="GO" id="GO:0001594">
    <property type="term" value="F:trace-amine receptor activity"/>
    <property type="evidence" value="ECO:0007669"/>
    <property type="project" value="TreeGrafter"/>
</dbReference>
<feature type="transmembrane region" description="Helical" evidence="10">
    <location>
        <begin position="147"/>
        <end position="166"/>
    </location>
</feature>
<dbReference type="Proteomes" id="UP000261500">
    <property type="component" value="Unplaced"/>
</dbReference>
<comment type="subcellular location">
    <subcellularLocation>
        <location evidence="1">Cell membrane</location>
        <topology evidence="1">Multi-pass membrane protein</topology>
    </subcellularLocation>
</comment>
<dbReference type="STRING" id="48699.ENSPLAP00000005728"/>
<evidence type="ECO:0000256" key="2">
    <source>
        <dbReference type="ARBA" id="ARBA00022475"/>
    </source>
</evidence>
<reference evidence="12" key="1">
    <citation type="submission" date="2025-08" db="UniProtKB">
        <authorList>
            <consortium name="Ensembl"/>
        </authorList>
    </citation>
    <scope>IDENTIFICATION</scope>
</reference>
<dbReference type="InterPro" id="IPR050569">
    <property type="entry name" value="TAAR"/>
</dbReference>
<feature type="transmembrane region" description="Helical" evidence="10">
    <location>
        <begin position="285"/>
        <end position="308"/>
    </location>
</feature>
<feature type="domain" description="G-protein coupled receptors family 1 profile" evidence="11">
    <location>
        <begin position="48"/>
        <end position="301"/>
    </location>
</feature>
<reference evidence="12" key="2">
    <citation type="submission" date="2025-09" db="UniProtKB">
        <authorList>
            <consortium name="Ensembl"/>
        </authorList>
    </citation>
    <scope>IDENTIFICATION</scope>
</reference>
<comment type="similarity">
    <text evidence="9">Belongs to the G-protein coupled receptor 1 family.</text>
</comment>
<dbReference type="GO" id="GO:0005886">
    <property type="term" value="C:plasma membrane"/>
    <property type="evidence" value="ECO:0007669"/>
    <property type="project" value="UniProtKB-SubCell"/>
</dbReference>
<protein>
    <recommendedName>
        <fullName evidence="11">G-protein coupled receptors family 1 profile domain-containing protein</fullName>
    </recommendedName>
</protein>
<dbReference type="InterPro" id="IPR017452">
    <property type="entry name" value="GPCR_Rhodpsn_7TM"/>
</dbReference>
<feature type="transmembrane region" description="Helical" evidence="10">
    <location>
        <begin position="68"/>
        <end position="85"/>
    </location>
</feature>
<dbReference type="PANTHER" id="PTHR24249">
    <property type="entry name" value="HISTAMINE RECEPTOR-RELATED G-PROTEIN COUPLED RECEPTOR"/>
    <property type="match status" value="1"/>
</dbReference>
<evidence type="ECO:0000256" key="8">
    <source>
        <dbReference type="ARBA" id="ARBA00023224"/>
    </source>
</evidence>
<dbReference type="PROSITE" id="PS00237">
    <property type="entry name" value="G_PROTEIN_RECEP_F1_1"/>
    <property type="match status" value="1"/>
</dbReference>
<dbReference type="InterPro" id="IPR000276">
    <property type="entry name" value="GPCR_Rhodpsn"/>
</dbReference>
<dbReference type="Pfam" id="PF00001">
    <property type="entry name" value="7tm_1"/>
    <property type="match status" value="1"/>
</dbReference>
<evidence type="ECO:0000256" key="7">
    <source>
        <dbReference type="ARBA" id="ARBA00023170"/>
    </source>
</evidence>
<dbReference type="Gene3D" id="1.20.1070.10">
    <property type="entry name" value="Rhodopsin 7-helix transmembrane proteins"/>
    <property type="match status" value="1"/>
</dbReference>
<evidence type="ECO:0000313" key="12">
    <source>
        <dbReference type="Ensembl" id="ENSPLAP00000005728.1"/>
    </source>
</evidence>
<feature type="transmembrane region" description="Helical" evidence="10">
    <location>
        <begin position="105"/>
        <end position="126"/>
    </location>
</feature>
<evidence type="ECO:0000256" key="10">
    <source>
        <dbReference type="SAM" id="Phobius"/>
    </source>
</evidence>
<dbReference type="CDD" id="cd15055">
    <property type="entry name" value="7tmA_TAARs"/>
    <property type="match status" value="1"/>
</dbReference>
<dbReference type="GeneTree" id="ENSGT01050000244823"/>
<keyword evidence="5 9" id="KW-0297">G-protein coupled receptor</keyword>
<evidence type="ECO:0000256" key="1">
    <source>
        <dbReference type="ARBA" id="ARBA00004651"/>
    </source>
</evidence>
<evidence type="ECO:0000256" key="4">
    <source>
        <dbReference type="ARBA" id="ARBA00022989"/>
    </source>
</evidence>
<dbReference type="PROSITE" id="PS50262">
    <property type="entry name" value="G_PROTEIN_RECEP_F1_2"/>
    <property type="match status" value="1"/>
</dbReference>
<keyword evidence="4 10" id="KW-1133">Transmembrane helix</keyword>
<dbReference type="Ensembl" id="ENSPLAT00000007446.1">
    <property type="protein sequence ID" value="ENSPLAP00000005728.1"/>
    <property type="gene ID" value="ENSPLAG00000007709.1"/>
</dbReference>
<keyword evidence="8 9" id="KW-0807">Transducer</keyword>
<dbReference type="SUPFAM" id="SSF81321">
    <property type="entry name" value="Family A G protein-coupled receptor-like"/>
    <property type="match status" value="1"/>
</dbReference>
<evidence type="ECO:0000256" key="9">
    <source>
        <dbReference type="RuleBase" id="RU000688"/>
    </source>
</evidence>
<sequence>KLIENPTFNPKWLRSAELCNVLHLTDHRSKCDVSRTSVVISDRFNDVVNGLLMFSVFSSRQLHTPTNILLLSLAVSDFLVGLLLMPLEIYRNTACWFLGDVVCVLYVYLVVHVVCASTGNIVLISVDRYVAICDPLHYPTRISTAKAKCCVCVCWLWNALFGVFYVKDDMIQPGRSNSCTGECELTINYVAGTLDVVLNFVFPLTIIIVLYMRVFVVAMSQARAVRSRVTVVTLQHPQSSTATKSELRAARTLGILIVIYLACFCPYYCYSLIEVNLSSTSHGSLLVFLFYLNSCLNPVIYALFYSWFRKVRSSNTSSSWKGARQQ</sequence>